<dbReference type="PROSITE" id="PS50287">
    <property type="entry name" value="SRCR_2"/>
    <property type="match status" value="1"/>
</dbReference>
<evidence type="ECO:0000256" key="3">
    <source>
        <dbReference type="ARBA" id="ARBA00022729"/>
    </source>
</evidence>
<evidence type="ECO:0000313" key="11">
    <source>
        <dbReference type="EMBL" id="KAJ8306413.1"/>
    </source>
</evidence>
<comment type="caution">
    <text evidence="11">The sequence shown here is derived from an EMBL/GenBank/DDBJ whole genome shotgun (WGS) entry which is preliminary data.</text>
</comment>
<dbReference type="InterPro" id="IPR000884">
    <property type="entry name" value="TSP1_rpt"/>
</dbReference>
<feature type="disulfide bond" evidence="7">
    <location>
        <begin position="235"/>
        <end position="245"/>
    </location>
</feature>
<dbReference type="Gene3D" id="3.10.250.10">
    <property type="entry name" value="SRCR-like domain"/>
    <property type="match status" value="1"/>
</dbReference>
<dbReference type="Pfam" id="PF00090">
    <property type="entry name" value="TSP_1"/>
    <property type="match status" value="2"/>
</dbReference>
<evidence type="ECO:0000259" key="10">
    <source>
        <dbReference type="PROSITE" id="PS50287"/>
    </source>
</evidence>
<proteinExistence type="predicted"/>
<comment type="subcellular location">
    <subcellularLocation>
        <location evidence="1">Secreted</location>
    </subcellularLocation>
</comment>
<dbReference type="InterPro" id="IPR036383">
    <property type="entry name" value="TSP1_rpt_sf"/>
</dbReference>
<organism evidence="11 12">
    <name type="scientific">Tegillarca granosa</name>
    <name type="common">Malaysian cockle</name>
    <name type="synonym">Anadara granosa</name>
    <dbReference type="NCBI Taxonomy" id="220873"/>
    <lineage>
        <taxon>Eukaryota</taxon>
        <taxon>Metazoa</taxon>
        <taxon>Spiralia</taxon>
        <taxon>Lophotrochozoa</taxon>
        <taxon>Mollusca</taxon>
        <taxon>Bivalvia</taxon>
        <taxon>Autobranchia</taxon>
        <taxon>Pteriomorphia</taxon>
        <taxon>Arcoida</taxon>
        <taxon>Arcoidea</taxon>
        <taxon>Arcidae</taxon>
        <taxon>Tegillarca</taxon>
    </lineage>
</organism>
<evidence type="ECO:0000256" key="7">
    <source>
        <dbReference type="PROSITE-ProRule" id="PRU00196"/>
    </source>
</evidence>
<accession>A0ABQ9EMF2</accession>
<dbReference type="InterPro" id="IPR000742">
    <property type="entry name" value="EGF"/>
</dbReference>
<feature type="domain" description="EGF-like" evidence="9">
    <location>
        <begin position="2"/>
        <end position="44"/>
    </location>
</feature>
<keyword evidence="4" id="KW-0677">Repeat</keyword>
<evidence type="ECO:0000259" key="9">
    <source>
        <dbReference type="PROSITE" id="PS50026"/>
    </source>
</evidence>
<evidence type="ECO:0000313" key="12">
    <source>
        <dbReference type="Proteomes" id="UP001217089"/>
    </source>
</evidence>
<dbReference type="PANTHER" id="PTHR22906:SF43">
    <property type="entry name" value="PROPERDIN"/>
    <property type="match status" value="1"/>
</dbReference>
<name>A0ABQ9EMF2_TEGGR</name>
<gene>
    <name evidence="11" type="ORF">KUTeg_016958</name>
</gene>
<reference evidence="11 12" key="1">
    <citation type="submission" date="2022-12" db="EMBL/GenBank/DDBJ databases">
        <title>Chromosome-level genome of Tegillarca granosa.</title>
        <authorList>
            <person name="Kim J."/>
        </authorList>
    </citation>
    <scope>NUCLEOTIDE SEQUENCE [LARGE SCALE GENOMIC DNA]</scope>
    <source>
        <strain evidence="11">Teg-2019</strain>
        <tissue evidence="11">Adductor muscle</tissue>
    </source>
</reference>
<feature type="non-terminal residue" evidence="11">
    <location>
        <position position="247"/>
    </location>
</feature>
<dbReference type="SUPFAM" id="SSF56487">
    <property type="entry name" value="SRCR-like"/>
    <property type="match status" value="1"/>
</dbReference>
<sequence>EAKGPCASSPCQHGGRCYDTKSSSGERIYICLACSSGWTGKNCHIKEKTIEWAAWAIWGKCSVSCGHGFKKRSRQCQDVDTGVEIAAEECYGRDREYGTCDYIECPRWIEWSEWGNCSTYTTCGRGYKIRHRNCSNGGKAGIERYCKGPSNESTVCEGASCKGVLRLVPSIRFGEGIIALHNDQEDRWMYVCGEEEWDIEMAEIACKQSGFLGANEVMVSEITNDTKTESYKLYCTGEETFLHKCER</sequence>
<dbReference type="CDD" id="cd00054">
    <property type="entry name" value="EGF_CA"/>
    <property type="match status" value="1"/>
</dbReference>
<dbReference type="SMART" id="SM00209">
    <property type="entry name" value="TSP1"/>
    <property type="match status" value="2"/>
</dbReference>
<keyword evidence="3" id="KW-0732">Signal</keyword>
<keyword evidence="2" id="KW-0964">Secreted</keyword>
<evidence type="ECO:0000256" key="6">
    <source>
        <dbReference type="PROSITE-ProRule" id="PRU00076"/>
    </source>
</evidence>
<dbReference type="EMBL" id="JARBDR010000813">
    <property type="protein sequence ID" value="KAJ8306413.1"/>
    <property type="molecule type" value="Genomic_DNA"/>
</dbReference>
<dbReference type="Gene3D" id="2.10.25.10">
    <property type="entry name" value="Laminin"/>
    <property type="match status" value="1"/>
</dbReference>
<comment type="caution">
    <text evidence="7">Lacks conserved residue(s) required for the propagation of feature annotation.</text>
</comment>
<evidence type="ECO:0000256" key="5">
    <source>
        <dbReference type="ARBA" id="ARBA00023157"/>
    </source>
</evidence>
<dbReference type="Gene3D" id="2.20.100.10">
    <property type="entry name" value="Thrombospondin type-1 (TSP1) repeat"/>
    <property type="match status" value="2"/>
</dbReference>
<feature type="disulfide bond" evidence="6">
    <location>
        <begin position="34"/>
        <end position="43"/>
    </location>
</feature>
<dbReference type="Proteomes" id="UP001217089">
    <property type="component" value="Unassembled WGS sequence"/>
</dbReference>
<dbReference type="PROSITE" id="PS50092">
    <property type="entry name" value="TSP1"/>
    <property type="match status" value="2"/>
</dbReference>
<keyword evidence="6" id="KW-0245">EGF-like domain</keyword>
<feature type="region of interest" description="Disordered" evidence="8">
    <location>
        <begin position="1"/>
        <end position="21"/>
    </location>
</feature>
<keyword evidence="5 7" id="KW-1015">Disulfide bond</keyword>
<dbReference type="PROSITE" id="PS50026">
    <property type="entry name" value="EGF_3"/>
    <property type="match status" value="1"/>
</dbReference>
<evidence type="ECO:0000256" key="1">
    <source>
        <dbReference type="ARBA" id="ARBA00004613"/>
    </source>
</evidence>
<feature type="domain" description="SRCR" evidence="10">
    <location>
        <begin position="165"/>
        <end position="247"/>
    </location>
</feature>
<evidence type="ECO:0000256" key="2">
    <source>
        <dbReference type="ARBA" id="ARBA00022525"/>
    </source>
</evidence>
<dbReference type="SUPFAM" id="SSF82895">
    <property type="entry name" value="TSP-1 type 1 repeat"/>
    <property type="match status" value="2"/>
</dbReference>
<feature type="non-terminal residue" evidence="11">
    <location>
        <position position="1"/>
    </location>
</feature>
<dbReference type="SUPFAM" id="SSF57196">
    <property type="entry name" value="EGF/Laminin"/>
    <property type="match status" value="1"/>
</dbReference>
<evidence type="ECO:0000256" key="4">
    <source>
        <dbReference type="ARBA" id="ARBA00022737"/>
    </source>
</evidence>
<dbReference type="SMART" id="SM00181">
    <property type="entry name" value="EGF"/>
    <property type="match status" value="1"/>
</dbReference>
<dbReference type="InterPro" id="IPR052065">
    <property type="entry name" value="Compl_asym_regulator"/>
</dbReference>
<dbReference type="PANTHER" id="PTHR22906">
    <property type="entry name" value="PROPERDIN"/>
    <property type="match status" value="1"/>
</dbReference>
<dbReference type="InterPro" id="IPR001190">
    <property type="entry name" value="SRCR"/>
</dbReference>
<protein>
    <submittedName>
        <fullName evidence="11">Uncharacterized protein</fullName>
    </submittedName>
</protein>
<keyword evidence="12" id="KW-1185">Reference proteome</keyword>
<evidence type="ECO:0000256" key="8">
    <source>
        <dbReference type="SAM" id="MobiDB-lite"/>
    </source>
</evidence>
<dbReference type="InterPro" id="IPR036772">
    <property type="entry name" value="SRCR-like_dom_sf"/>
</dbReference>